<evidence type="ECO:0000256" key="2">
    <source>
        <dbReference type="ARBA" id="ARBA00004623"/>
    </source>
</evidence>
<keyword evidence="5" id="KW-0813">Transport</keyword>
<keyword evidence="8" id="KW-0445">Lipid transport</keyword>
<evidence type="ECO:0000313" key="13">
    <source>
        <dbReference type="Proteomes" id="UP000887566"/>
    </source>
</evidence>
<dbReference type="PANTHER" id="PTHR13190:SF1">
    <property type="entry name" value="AUTOPHAGY-RELATED 2, ISOFORM A"/>
    <property type="match status" value="1"/>
</dbReference>
<dbReference type="GO" id="GO:0034045">
    <property type="term" value="C:phagophore assembly site membrane"/>
    <property type="evidence" value="ECO:0007669"/>
    <property type="project" value="UniProtKB-SubCell"/>
</dbReference>
<comment type="similarity">
    <text evidence="3">Belongs to the ATG2 family.</text>
</comment>
<name>A0A914WI11_9BILA</name>
<keyword evidence="9" id="KW-0472">Membrane</keyword>
<dbReference type="PANTHER" id="PTHR13190">
    <property type="entry name" value="AUTOPHAGY-RELATED 2, ISOFORM A"/>
    <property type="match status" value="1"/>
</dbReference>
<dbReference type="Proteomes" id="UP000887566">
    <property type="component" value="Unplaced"/>
</dbReference>
<evidence type="ECO:0000256" key="1">
    <source>
        <dbReference type="ARBA" id="ARBA00004406"/>
    </source>
</evidence>
<proteinExistence type="inferred from homology"/>
<evidence type="ECO:0000256" key="11">
    <source>
        <dbReference type="ARBA" id="ARBA00024615"/>
    </source>
</evidence>
<dbReference type="GO" id="GO:0000422">
    <property type="term" value="P:autophagy of mitochondrion"/>
    <property type="evidence" value="ECO:0007669"/>
    <property type="project" value="TreeGrafter"/>
</dbReference>
<dbReference type="GO" id="GO:0000045">
    <property type="term" value="P:autophagosome assembly"/>
    <property type="evidence" value="ECO:0007669"/>
    <property type="project" value="TreeGrafter"/>
</dbReference>
<sequence length="794" mass="87435">MSLWGLSKWSDSVNKRMCRFLIHRYLGHLLKEKLSLEQLSVDVFNGTGTIQEVNVDVEYVNEILETLKVPIRLVDGYIGEITAEVPWAQLLNNSCLMEIKRLEVTIQPLKAVKLADLQPDLVSSMIESVIGSLASSMELAKSFLNEAQGEEETENEQEEGGVEAFAQIIDAIMSRMRLVFTDTVIRLENPPRPDSTLSTAIELQIDKIEFLDEQLEACEQQGTSKDTITTQPHSLYAVPDLNKILNLQGVRLYTDAFSLPEASDFPSMSGSSQVFTSMYVRRQEKAARKKSSTASSPSPTDEMTHSAASTTNFQSCYSHLTTSILPPTLADDLDSLSMTQSNAIGGGIDAPAKLTSDPIQFAAFTGEKQTIRLRLRNNTSSTSSERYVNNKVDVQMFLGGLAVFLTPSQLFILQSVVEKLLLPSTDDTHTDTKKCGKPMKQTDFARVEHQLQGDIDANGLWRTDFGAGNWAGEEKFFDTSRKPTLGVPNMPTVSDMSSVILDSAGASMGNEQLNLDNEMRKASRDSLSPRSPSHDVKPEVTQIKARLSSFWLTLTHKDPMSSGSGASDLSASVETIRAWSDHFFQSSSAVSYSARTNLKDIRSACDEACSLDQLRFIGCPLVFDYTIERGLNAESMVMNISAANCDFLECLSPSSVEAVASDGMTYVELATFAAHTPDDDWAAEEVPNFSLRLFNSYGLPHYKLSVELSPCRSQLDPSMVDRISHLTHCRPAFLSSSAMTTMSQRTVVASTGSVSSLELKEDLFMTAVTSKNAADTASTLEVDMRCTDWTIELR</sequence>
<feature type="region of interest" description="Disordered" evidence="12">
    <location>
        <begin position="286"/>
        <end position="307"/>
    </location>
</feature>
<keyword evidence="6" id="KW-0256">Endoplasmic reticulum</keyword>
<comment type="catalytic activity">
    <reaction evidence="10">
        <text>a 1,2-diacyl-sn-glycero-3-phospho-L-serine(in) = a 1,2-diacyl-sn-glycero-3-phospho-L-serine(out)</text>
        <dbReference type="Rhea" id="RHEA:38663"/>
        <dbReference type="ChEBI" id="CHEBI:57262"/>
    </reaction>
</comment>
<accession>A0A914WI11</accession>
<evidence type="ECO:0000256" key="3">
    <source>
        <dbReference type="ARBA" id="ARBA00009714"/>
    </source>
</evidence>
<evidence type="ECO:0000256" key="12">
    <source>
        <dbReference type="SAM" id="MobiDB-lite"/>
    </source>
</evidence>
<organism evidence="13 14">
    <name type="scientific">Plectus sambesii</name>
    <dbReference type="NCBI Taxonomy" id="2011161"/>
    <lineage>
        <taxon>Eukaryota</taxon>
        <taxon>Metazoa</taxon>
        <taxon>Ecdysozoa</taxon>
        <taxon>Nematoda</taxon>
        <taxon>Chromadorea</taxon>
        <taxon>Plectida</taxon>
        <taxon>Plectina</taxon>
        <taxon>Plectoidea</taxon>
        <taxon>Plectidae</taxon>
        <taxon>Plectus</taxon>
    </lineage>
</organism>
<evidence type="ECO:0000256" key="6">
    <source>
        <dbReference type="ARBA" id="ARBA00022824"/>
    </source>
</evidence>
<protein>
    <recommendedName>
        <fullName evidence="4">Autophagy-related protein 2</fullName>
    </recommendedName>
</protein>
<comment type="catalytic activity">
    <reaction evidence="11">
        <text>a 1,2-diacyl-sn-glycero-3-phosphoethanolamine(in) = a 1,2-diacyl-sn-glycero-3-phosphoethanolamine(out)</text>
        <dbReference type="Rhea" id="RHEA:38895"/>
        <dbReference type="ChEBI" id="CHEBI:64612"/>
    </reaction>
</comment>
<dbReference type="GO" id="GO:0032266">
    <property type="term" value="F:phosphatidylinositol-3-phosphate binding"/>
    <property type="evidence" value="ECO:0007669"/>
    <property type="project" value="TreeGrafter"/>
</dbReference>
<dbReference type="GO" id="GO:0006869">
    <property type="term" value="P:lipid transport"/>
    <property type="evidence" value="ECO:0007669"/>
    <property type="project" value="UniProtKB-KW"/>
</dbReference>
<evidence type="ECO:0000256" key="5">
    <source>
        <dbReference type="ARBA" id="ARBA00022448"/>
    </source>
</evidence>
<evidence type="ECO:0000256" key="10">
    <source>
        <dbReference type="ARBA" id="ARBA00024479"/>
    </source>
</evidence>
<keyword evidence="13" id="KW-1185">Reference proteome</keyword>
<evidence type="ECO:0000313" key="14">
    <source>
        <dbReference type="WBParaSite" id="PSAMB.scaffold4174size15413.g23656.t1"/>
    </source>
</evidence>
<evidence type="ECO:0000256" key="9">
    <source>
        <dbReference type="ARBA" id="ARBA00023136"/>
    </source>
</evidence>
<feature type="region of interest" description="Disordered" evidence="12">
    <location>
        <begin position="519"/>
        <end position="539"/>
    </location>
</feature>
<dbReference type="WBParaSite" id="PSAMB.scaffold4174size15413.g23656.t1">
    <property type="protein sequence ID" value="PSAMB.scaffold4174size15413.g23656.t1"/>
    <property type="gene ID" value="PSAMB.scaffold4174size15413.g23656"/>
</dbReference>
<dbReference type="GO" id="GO:0061908">
    <property type="term" value="C:phagophore"/>
    <property type="evidence" value="ECO:0007669"/>
    <property type="project" value="TreeGrafter"/>
</dbReference>
<dbReference type="GO" id="GO:0005789">
    <property type="term" value="C:endoplasmic reticulum membrane"/>
    <property type="evidence" value="ECO:0007669"/>
    <property type="project" value="UniProtKB-SubCell"/>
</dbReference>
<comment type="subcellular location">
    <subcellularLocation>
        <location evidence="1">Endoplasmic reticulum membrane</location>
        <topology evidence="1">Peripheral membrane protein</topology>
    </subcellularLocation>
    <subcellularLocation>
        <location evidence="2">Preautophagosomal structure membrane</location>
        <topology evidence="2">Peripheral membrane protein</topology>
    </subcellularLocation>
</comment>
<dbReference type="GO" id="GO:0034727">
    <property type="term" value="P:piecemeal microautophagy of the nucleus"/>
    <property type="evidence" value="ECO:0007669"/>
    <property type="project" value="TreeGrafter"/>
</dbReference>
<dbReference type="GO" id="GO:0061709">
    <property type="term" value="P:reticulophagy"/>
    <property type="evidence" value="ECO:0007669"/>
    <property type="project" value="TreeGrafter"/>
</dbReference>
<evidence type="ECO:0000256" key="7">
    <source>
        <dbReference type="ARBA" id="ARBA00023006"/>
    </source>
</evidence>
<evidence type="ECO:0000256" key="4">
    <source>
        <dbReference type="ARBA" id="ARBA00018070"/>
    </source>
</evidence>
<dbReference type="InterPro" id="IPR026849">
    <property type="entry name" value="ATG2"/>
</dbReference>
<reference evidence="14" key="1">
    <citation type="submission" date="2022-11" db="UniProtKB">
        <authorList>
            <consortium name="WormBaseParasite"/>
        </authorList>
    </citation>
    <scope>IDENTIFICATION</scope>
</reference>
<dbReference type="AlphaFoldDB" id="A0A914WI11"/>
<evidence type="ECO:0000256" key="8">
    <source>
        <dbReference type="ARBA" id="ARBA00023055"/>
    </source>
</evidence>
<dbReference type="GO" id="GO:0043495">
    <property type="term" value="F:protein-membrane adaptor activity"/>
    <property type="evidence" value="ECO:0007669"/>
    <property type="project" value="TreeGrafter"/>
</dbReference>
<keyword evidence="7" id="KW-0072">Autophagy</keyword>
<dbReference type="GO" id="GO:0061723">
    <property type="term" value="P:glycophagy"/>
    <property type="evidence" value="ECO:0007669"/>
    <property type="project" value="TreeGrafter"/>
</dbReference>